<dbReference type="EMBL" id="JAPDDR010000003">
    <property type="protein sequence ID" value="MCW1913156.1"/>
    <property type="molecule type" value="Genomic_DNA"/>
</dbReference>
<gene>
    <name evidence="1" type="ORF">OJ996_06215</name>
</gene>
<comment type="caution">
    <text evidence="1">The sequence shown here is derived from an EMBL/GenBank/DDBJ whole genome shotgun (WGS) entry which is preliminary data.</text>
</comment>
<sequence length="66" mass="7391">MTTKTATRACAACVHWNKLEEDHGECRRHAPQTVAFEVDDEVKFESMFPVTAADDWCGDYTPATQA</sequence>
<proteinExistence type="predicted"/>
<protein>
    <recommendedName>
        <fullName evidence="3">Benzylsuccinate synthase</fullName>
    </recommendedName>
</protein>
<accession>A0ABT3G0V5</accession>
<evidence type="ECO:0000313" key="1">
    <source>
        <dbReference type="EMBL" id="MCW1913156.1"/>
    </source>
</evidence>
<dbReference type="Proteomes" id="UP001165653">
    <property type="component" value="Unassembled WGS sequence"/>
</dbReference>
<dbReference type="RefSeq" id="WP_264512326.1">
    <property type="nucleotide sequence ID" value="NZ_JAPDDR010000003.1"/>
</dbReference>
<keyword evidence="2" id="KW-1185">Reference proteome</keyword>
<evidence type="ECO:0008006" key="3">
    <source>
        <dbReference type="Google" id="ProtNLM"/>
    </source>
</evidence>
<name>A0ABT3G0V5_9BACT</name>
<organism evidence="1 2">
    <name type="scientific">Luteolibacter rhizosphaerae</name>
    <dbReference type="NCBI Taxonomy" id="2989719"/>
    <lineage>
        <taxon>Bacteria</taxon>
        <taxon>Pseudomonadati</taxon>
        <taxon>Verrucomicrobiota</taxon>
        <taxon>Verrucomicrobiia</taxon>
        <taxon>Verrucomicrobiales</taxon>
        <taxon>Verrucomicrobiaceae</taxon>
        <taxon>Luteolibacter</taxon>
    </lineage>
</organism>
<reference evidence="1" key="1">
    <citation type="submission" date="2022-10" db="EMBL/GenBank/DDBJ databases">
        <title>Luteolibacter sp. GHJ8, whole genome shotgun sequencing project.</title>
        <authorList>
            <person name="Zhao G."/>
            <person name="Shen L."/>
        </authorList>
    </citation>
    <scope>NUCLEOTIDE SEQUENCE</scope>
    <source>
        <strain evidence="1">GHJ8</strain>
    </source>
</reference>
<evidence type="ECO:0000313" key="2">
    <source>
        <dbReference type="Proteomes" id="UP001165653"/>
    </source>
</evidence>